<dbReference type="Proteomes" id="UP000581769">
    <property type="component" value="Unassembled WGS sequence"/>
</dbReference>
<dbReference type="GO" id="GO:0010181">
    <property type="term" value="F:FMN binding"/>
    <property type="evidence" value="ECO:0007669"/>
    <property type="project" value="InterPro"/>
</dbReference>
<dbReference type="PANTHER" id="PTHR22893">
    <property type="entry name" value="NADH OXIDOREDUCTASE-RELATED"/>
    <property type="match status" value="1"/>
</dbReference>
<comment type="caution">
    <text evidence="6">The sequence shown here is derived from an EMBL/GenBank/DDBJ whole genome shotgun (WGS) entry which is preliminary data.</text>
</comment>
<evidence type="ECO:0000259" key="5">
    <source>
        <dbReference type="Pfam" id="PF00724"/>
    </source>
</evidence>
<protein>
    <submittedName>
        <fullName evidence="6">N-ethylmaleimide reductase</fullName>
        <ecNumber evidence="6">1.-.-.-</ecNumber>
    </submittedName>
</protein>
<keyword evidence="7" id="KW-1185">Reference proteome</keyword>
<reference evidence="6 7" key="1">
    <citation type="submission" date="2020-08" db="EMBL/GenBank/DDBJ databases">
        <title>Sequencing the genomes of 1000 actinobacteria strains.</title>
        <authorList>
            <person name="Klenk H.-P."/>
        </authorList>
    </citation>
    <scope>NUCLEOTIDE SEQUENCE [LARGE SCALE GENOMIC DNA]</scope>
    <source>
        <strain evidence="6 7">DSM 45859</strain>
    </source>
</reference>
<feature type="region of interest" description="Disordered" evidence="4">
    <location>
        <begin position="336"/>
        <end position="356"/>
    </location>
</feature>
<organism evidence="6 7">
    <name type="scientific">Amycolatopsis jiangsuensis</name>
    <dbReference type="NCBI Taxonomy" id="1181879"/>
    <lineage>
        <taxon>Bacteria</taxon>
        <taxon>Bacillati</taxon>
        <taxon>Actinomycetota</taxon>
        <taxon>Actinomycetes</taxon>
        <taxon>Pseudonocardiales</taxon>
        <taxon>Pseudonocardiaceae</taxon>
        <taxon>Amycolatopsis</taxon>
    </lineage>
</organism>
<dbReference type="Gene3D" id="3.20.20.70">
    <property type="entry name" value="Aldolase class I"/>
    <property type="match status" value="1"/>
</dbReference>
<comment type="cofactor">
    <cofactor evidence="1">
        <name>FMN</name>
        <dbReference type="ChEBI" id="CHEBI:58210"/>
    </cofactor>
</comment>
<gene>
    <name evidence="6" type="ORF">BJY18_007077</name>
</gene>
<evidence type="ECO:0000256" key="3">
    <source>
        <dbReference type="ARBA" id="ARBA00023002"/>
    </source>
</evidence>
<dbReference type="EC" id="1.-.-.-" evidence="6"/>
<keyword evidence="3 6" id="KW-0560">Oxidoreductase</keyword>
<sequence length="356" mass="38809">MASPFDPVKIGDIELKNRIAMAPMTRSRAYGPDHSPTELTAQYYAQRASAGVIVTESTQPNAIGQGYPNTPGLHNETQIAAWRRVTDAVHAQGGRIFAQLMHGGRVGHPSNTDERFTPVAPSPVRAAGQIFTASGMQDFPVPDELTPGQIHQTINEFTDSARNAIDAGFDGVELHGANGYLVHQFLSTNANLRTDEWGGSPHDRIRFAVELTTAVADAIGAARTAIRISPGAPLNDIEEDDYTEIYPLLIESLNPLGLAYLHIMETREPEFTATLRQAWNGVFMLNPATPGSRTGREELQLIEDERTDILSFGALFMANPDLPRRLEIGAPIQEADMSKSYGGDHTGYTDYPTLQS</sequence>
<dbReference type="PANTHER" id="PTHR22893:SF91">
    <property type="entry name" value="NADPH DEHYDROGENASE 2-RELATED"/>
    <property type="match status" value="1"/>
</dbReference>
<evidence type="ECO:0000256" key="2">
    <source>
        <dbReference type="ARBA" id="ARBA00005979"/>
    </source>
</evidence>
<dbReference type="RefSeq" id="WP_184784103.1">
    <property type="nucleotide sequence ID" value="NZ_JACHMG010000001.1"/>
</dbReference>
<comment type="similarity">
    <text evidence="2">Belongs to the NADH:flavin oxidoreductase/NADH oxidase family.</text>
</comment>
<dbReference type="GO" id="GO:0016628">
    <property type="term" value="F:oxidoreductase activity, acting on the CH-CH group of donors, NAD or NADP as acceptor"/>
    <property type="evidence" value="ECO:0007669"/>
    <property type="project" value="UniProtKB-ARBA"/>
</dbReference>
<dbReference type="InterPro" id="IPR001155">
    <property type="entry name" value="OxRdtase_FMN_N"/>
</dbReference>
<evidence type="ECO:0000313" key="7">
    <source>
        <dbReference type="Proteomes" id="UP000581769"/>
    </source>
</evidence>
<evidence type="ECO:0000313" key="6">
    <source>
        <dbReference type="EMBL" id="MBB4689592.1"/>
    </source>
</evidence>
<dbReference type="CDD" id="cd02933">
    <property type="entry name" value="OYE_like_FMN"/>
    <property type="match status" value="1"/>
</dbReference>
<feature type="domain" description="NADH:flavin oxidoreductase/NADH oxidase N-terminal" evidence="5">
    <location>
        <begin position="5"/>
        <end position="330"/>
    </location>
</feature>
<evidence type="ECO:0000256" key="1">
    <source>
        <dbReference type="ARBA" id="ARBA00001917"/>
    </source>
</evidence>
<dbReference type="FunFam" id="3.20.20.70:FF:000059">
    <property type="entry name" value="N-ethylmaleimide reductase, FMN-linked"/>
    <property type="match status" value="1"/>
</dbReference>
<dbReference type="InterPro" id="IPR013785">
    <property type="entry name" value="Aldolase_TIM"/>
</dbReference>
<proteinExistence type="inferred from homology"/>
<dbReference type="InterPro" id="IPR045247">
    <property type="entry name" value="Oye-like"/>
</dbReference>
<dbReference type="EMBL" id="JACHMG010000001">
    <property type="protein sequence ID" value="MBB4689592.1"/>
    <property type="molecule type" value="Genomic_DNA"/>
</dbReference>
<evidence type="ECO:0000256" key="4">
    <source>
        <dbReference type="SAM" id="MobiDB-lite"/>
    </source>
</evidence>
<accession>A0A840J841</accession>
<dbReference type="Pfam" id="PF00724">
    <property type="entry name" value="Oxidored_FMN"/>
    <property type="match status" value="1"/>
</dbReference>
<dbReference type="GO" id="GO:0005829">
    <property type="term" value="C:cytosol"/>
    <property type="evidence" value="ECO:0007669"/>
    <property type="project" value="UniProtKB-ARBA"/>
</dbReference>
<name>A0A840J841_9PSEU</name>
<dbReference type="SUPFAM" id="SSF51395">
    <property type="entry name" value="FMN-linked oxidoreductases"/>
    <property type="match status" value="1"/>
</dbReference>
<dbReference type="AlphaFoldDB" id="A0A840J841"/>